<protein>
    <submittedName>
        <fullName evidence="2">Uncharacterized protein</fullName>
    </submittedName>
</protein>
<organism evidence="2 3">
    <name type="scientific">Heyndrickxia oleronia</name>
    <dbReference type="NCBI Taxonomy" id="38875"/>
    <lineage>
        <taxon>Bacteria</taxon>
        <taxon>Bacillati</taxon>
        <taxon>Bacillota</taxon>
        <taxon>Bacilli</taxon>
        <taxon>Bacillales</taxon>
        <taxon>Bacillaceae</taxon>
        <taxon>Heyndrickxia</taxon>
    </lineage>
</organism>
<keyword evidence="1" id="KW-0472">Membrane</keyword>
<comment type="caution">
    <text evidence="2">The sequence shown here is derived from an EMBL/GenBank/DDBJ whole genome shotgun (WGS) entry which is preliminary data.</text>
</comment>
<name>A0AAW6SWY6_9BACI</name>
<dbReference type="EMBL" id="JAROYP010000010">
    <property type="protein sequence ID" value="MDH5162710.1"/>
    <property type="molecule type" value="Genomic_DNA"/>
</dbReference>
<keyword evidence="1" id="KW-1133">Transmembrane helix</keyword>
<accession>A0AAW6SWY6</accession>
<feature type="transmembrane region" description="Helical" evidence="1">
    <location>
        <begin position="7"/>
        <end position="25"/>
    </location>
</feature>
<dbReference type="RefSeq" id="WP_280617559.1">
    <property type="nucleotide sequence ID" value="NZ_JAROYP010000010.1"/>
</dbReference>
<feature type="transmembrane region" description="Helical" evidence="1">
    <location>
        <begin position="31"/>
        <end position="52"/>
    </location>
</feature>
<keyword evidence="1" id="KW-0812">Transmembrane</keyword>
<proteinExistence type="predicted"/>
<evidence type="ECO:0000313" key="2">
    <source>
        <dbReference type="EMBL" id="MDH5162710.1"/>
    </source>
</evidence>
<dbReference type="Proteomes" id="UP001159179">
    <property type="component" value="Unassembled WGS sequence"/>
</dbReference>
<dbReference type="AlphaFoldDB" id="A0AAW6SWY6"/>
<reference evidence="2" key="1">
    <citation type="submission" date="2023-03" db="EMBL/GenBank/DDBJ databases">
        <title>Bacterial isolates from washroom surfaces on a university campus.</title>
        <authorList>
            <person name="Holman D.B."/>
            <person name="Gzyl K.E."/>
            <person name="Taheri A.E."/>
        </authorList>
    </citation>
    <scope>NUCLEOTIDE SEQUENCE</scope>
    <source>
        <strain evidence="2">RD03</strain>
    </source>
</reference>
<evidence type="ECO:0000256" key="1">
    <source>
        <dbReference type="SAM" id="Phobius"/>
    </source>
</evidence>
<evidence type="ECO:0000313" key="3">
    <source>
        <dbReference type="Proteomes" id="UP001159179"/>
    </source>
</evidence>
<gene>
    <name evidence="2" type="ORF">P5X88_17385</name>
</gene>
<sequence length="60" mass="6506">MNNRKVVALIGSFLIFAVGLLRLFTESLSSTPLFVAYIFIITGFLGVITNGLKLGKSKNT</sequence>